<dbReference type="Gene3D" id="3.40.720.10">
    <property type="entry name" value="Alkaline Phosphatase, subunit A"/>
    <property type="match status" value="1"/>
</dbReference>
<evidence type="ECO:0000256" key="2">
    <source>
        <dbReference type="RuleBase" id="RU003946"/>
    </source>
</evidence>
<evidence type="ECO:0000256" key="1">
    <source>
        <dbReference type="ARBA" id="ARBA00022553"/>
    </source>
</evidence>
<keyword evidence="4" id="KW-1185">Reference proteome</keyword>
<dbReference type="Pfam" id="PF00245">
    <property type="entry name" value="Alk_phosphatase"/>
    <property type="match status" value="1"/>
</dbReference>
<dbReference type="SMART" id="SM00098">
    <property type="entry name" value="alkPPc"/>
    <property type="match status" value="1"/>
</dbReference>
<dbReference type="SUPFAM" id="SSF53649">
    <property type="entry name" value="Alkaline phosphatase-like"/>
    <property type="match status" value="1"/>
</dbReference>
<dbReference type="RefSeq" id="WP_425344750.1">
    <property type="nucleotide sequence ID" value="NZ_JBGUBD010000003.1"/>
</dbReference>
<dbReference type="InterPro" id="IPR017850">
    <property type="entry name" value="Alkaline_phosphatase_core_sf"/>
</dbReference>
<comment type="caution">
    <text evidence="3">The sequence shown here is derived from an EMBL/GenBank/DDBJ whole genome shotgun (WGS) entry which is preliminary data.</text>
</comment>
<dbReference type="PRINTS" id="PR00113">
    <property type="entry name" value="ALKPHPHTASE"/>
</dbReference>
<dbReference type="Proteomes" id="UP001575105">
    <property type="component" value="Unassembled WGS sequence"/>
</dbReference>
<sequence>MAASQLSRREALKLATATTAAFCGSATIGINHNTVHAASSRRRRRPRNIIFMVSDGMSMSVPTLTDSFARIVRGSDQQSHWTALMTDIEAVHGLEQTFSLNSLVTDSAAAASAWGSGSHVANGAVNMLPDGTKLTPIVELVKQSGRKVGLVTTTRVTHATPAGFAAIETRRTHEDEIAPQYRDVVDVLLGGGLAQFDPKQREDKRDLLNNYKQSGYSFWSHRDQLLSDERPKRVLGLFADNFLPYTLDQAQSAEDIANIPTLAEMTAKAIQILNAHADGFLVQIEGGRVDHAAHGNDAGAMFWDQLAFDDAIGVALNFARQRDDTLVIITSDHGTANPALNGWGSGYIDSNEHFARLANVTGSFNTIVQRIHDEAGEGDPDADLVADVVKTYIDMDVSTEHAQSLANTIATGERPEAINQQMTHPGGVLGQIVGNHTGIHFTGHTHTADHVICSAYGPGSERFAGLRPNTDDFRQIMDLFEIDYQNPSRSPNEPWRQSLSFAPRRTKIFSELST</sequence>
<dbReference type="PANTHER" id="PTHR11596">
    <property type="entry name" value="ALKALINE PHOSPHATASE"/>
    <property type="match status" value="1"/>
</dbReference>
<comment type="similarity">
    <text evidence="2">Belongs to the alkaline phosphatase family.</text>
</comment>
<dbReference type="Gene3D" id="1.10.60.40">
    <property type="match status" value="1"/>
</dbReference>
<proteinExistence type="inferred from homology"/>
<accession>A0ABV4U2L2</accession>
<dbReference type="EMBL" id="JBGUBD010000003">
    <property type="protein sequence ID" value="MFA9477825.1"/>
    <property type="molecule type" value="Genomic_DNA"/>
</dbReference>
<protein>
    <submittedName>
        <fullName evidence="3">Alkaline phosphatase</fullName>
    </submittedName>
</protein>
<dbReference type="InterPro" id="IPR006311">
    <property type="entry name" value="TAT_signal"/>
</dbReference>
<reference evidence="3 4" key="1">
    <citation type="submission" date="2024-08" db="EMBL/GenBank/DDBJ databases">
        <title>Whole-genome sequencing of halo(alkali)philic microorganisms from hypersaline lakes.</title>
        <authorList>
            <person name="Sorokin D.Y."/>
            <person name="Merkel A.Y."/>
            <person name="Messina E."/>
            <person name="Yakimov M."/>
        </authorList>
    </citation>
    <scope>NUCLEOTIDE SEQUENCE [LARGE SCALE GENOMIC DNA]</scope>
    <source>
        <strain evidence="3 4">AB-hyl4</strain>
    </source>
</reference>
<evidence type="ECO:0000313" key="4">
    <source>
        <dbReference type="Proteomes" id="UP001575105"/>
    </source>
</evidence>
<dbReference type="CDD" id="cd16012">
    <property type="entry name" value="ALP"/>
    <property type="match status" value="1"/>
</dbReference>
<evidence type="ECO:0000313" key="3">
    <source>
        <dbReference type="EMBL" id="MFA9477825.1"/>
    </source>
</evidence>
<name>A0ABV4U2L2_9BACT</name>
<dbReference type="PROSITE" id="PS51318">
    <property type="entry name" value="TAT"/>
    <property type="match status" value="1"/>
</dbReference>
<gene>
    <name evidence="3" type="ORF">ACERK3_05895</name>
</gene>
<dbReference type="InterPro" id="IPR001952">
    <property type="entry name" value="Alkaline_phosphatase"/>
</dbReference>
<keyword evidence="1" id="KW-0597">Phosphoprotein</keyword>
<dbReference type="PANTHER" id="PTHR11596:SF5">
    <property type="entry name" value="ALKALINE PHOSPHATASE"/>
    <property type="match status" value="1"/>
</dbReference>
<organism evidence="3 4">
    <name type="scientific">Natronomicrosphaera hydrolytica</name>
    <dbReference type="NCBI Taxonomy" id="3242702"/>
    <lineage>
        <taxon>Bacteria</taxon>
        <taxon>Pseudomonadati</taxon>
        <taxon>Planctomycetota</taxon>
        <taxon>Phycisphaerae</taxon>
        <taxon>Phycisphaerales</taxon>
        <taxon>Phycisphaeraceae</taxon>
        <taxon>Natronomicrosphaera</taxon>
    </lineage>
</organism>